<sequence length="174" mass="19466">MIELETEGILTKLVKDLRKRTTIPQLLFSLIVGFIAVNLSLLVHESSHVIVARLLGVEAGISQLMMFTGMSSIGETTPMQFYLIALAGPIGAFLYGLWCYFFEKDSIIRVAGIVSFFYSVLPSLAPFMPGSDMAQIIAKGFNPLLGWIIYLLIFGYCFKLVIQEVIEGKWKKYL</sequence>
<organism evidence="2">
    <name type="scientific">Desulfofervidus auxilii</name>
    <dbReference type="NCBI Taxonomy" id="1621989"/>
    <lineage>
        <taxon>Bacteria</taxon>
        <taxon>Pseudomonadati</taxon>
        <taxon>Thermodesulfobacteriota</taxon>
        <taxon>Candidatus Desulfofervidia</taxon>
        <taxon>Candidatus Desulfofervidales</taxon>
        <taxon>Candidatus Desulfofervidaceae</taxon>
        <taxon>Candidatus Desulfofervidus</taxon>
    </lineage>
</organism>
<evidence type="ECO:0008006" key="3">
    <source>
        <dbReference type="Google" id="ProtNLM"/>
    </source>
</evidence>
<proteinExistence type="predicted"/>
<keyword evidence="1" id="KW-0472">Membrane</keyword>
<keyword evidence="1" id="KW-1133">Transmembrane helix</keyword>
<name>A0A7C0Y4N1_DESA2</name>
<feature type="transmembrane region" description="Helical" evidence="1">
    <location>
        <begin position="23"/>
        <end position="43"/>
    </location>
</feature>
<comment type="caution">
    <text evidence="2">The sequence shown here is derived from an EMBL/GenBank/DDBJ whole genome shotgun (WGS) entry which is preliminary data.</text>
</comment>
<feature type="transmembrane region" description="Helical" evidence="1">
    <location>
        <begin position="79"/>
        <end position="100"/>
    </location>
</feature>
<gene>
    <name evidence="2" type="ORF">ENG63_05310</name>
</gene>
<protein>
    <recommendedName>
        <fullName evidence="3">Site-2 protease family protein</fullName>
    </recommendedName>
</protein>
<evidence type="ECO:0000256" key="1">
    <source>
        <dbReference type="SAM" id="Phobius"/>
    </source>
</evidence>
<feature type="transmembrane region" description="Helical" evidence="1">
    <location>
        <begin position="107"/>
        <end position="124"/>
    </location>
</feature>
<evidence type="ECO:0000313" key="2">
    <source>
        <dbReference type="EMBL" id="HDD44261.1"/>
    </source>
</evidence>
<reference evidence="2" key="1">
    <citation type="journal article" date="2020" name="mSystems">
        <title>Genome- and Community-Level Interaction Insights into Carbon Utilization and Element Cycling Functions of Hydrothermarchaeota in Hydrothermal Sediment.</title>
        <authorList>
            <person name="Zhou Z."/>
            <person name="Liu Y."/>
            <person name="Xu W."/>
            <person name="Pan J."/>
            <person name="Luo Z.H."/>
            <person name="Li M."/>
        </authorList>
    </citation>
    <scope>NUCLEOTIDE SEQUENCE [LARGE SCALE GENOMIC DNA]</scope>
    <source>
        <strain evidence="2">HyVt-233</strain>
    </source>
</reference>
<feature type="transmembrane region" description="Helical" evidence="1">
    <location>
        <begin position="144"/>
        <end position="162"/>
    </location>
</feature>
<dbReference type="EMBL" id="DRBS01000206">
    <property type="protein sequence ID" value="HDD44261.1"/>
    <property type="molecule type" value="Genomic_DNA"/>
</dbReference>
<dbReference type="Proteomes" id="UP000886289">
    <property type="component" value="Unassembled WGS sequence"/>
</dbReference>
<dbReference type="AlphaFoldDB" id="A0A7C0Y4N1"/>
<keyword evidence="1" id="KW-0812">Transmembrane</keyword>
<accession>A0A7C0Y4N1</accession>